<name>H2KV71_CLOSI</name>
<gene>
    <name evidence="6" type="ORF">CLF_111452</name>
</gene>
<evidence type="ECO:0000313" key="7">
    <source>
        <dbReference type="Proteomes" id="UP000008909"/>
    </source>
</evidence>
<evidence type="ECO:0000256" key="4">
    <source>
        <dbReference type="SAM" id="Phobius"/>
    </source>
</evidence>
<dbReference type="GO" id="GO:0007156">
    <property type="term" value="P:homophilic cell adhesion via plasma membrane adhesion molecules"/>
    <property type="evidence" value="ECO:0007669"/>
    <property type="project" value="TreeGrafter"/>
</dbReference>
<dbReference type="InterPro" id="IPR007110">
    <property type="entry name" value="Ig-like_dom"/>
</dbReference>
<dbReference type="PANTHER" id="PTHR45080:SF8">
    <property type="entry name" value="IG-LIKE DOMAIN-CONTAINING PROTEIN"/>
    <property type="match status" value="1"/>
</dbReference>
<dbReference type="GO" id="GO:0008046">
    <property type="term" value="F:axon guidance receptor activity"/>
    <property type="evidence" value="ECO:0007669"/>
    <property type="project" value="TreeGrafter"/>
</dbReference>
<evidence type="ECO:0000256" key="2">
    <source>
        <dbReference type="ARBA" id="ARBA00023157"/>
    </source>
</evidence>
<proteinExistence type="predicted"/>
<dbReference type="PANTHER" id="PTHR45080">
    <property type="entry name" value="CONTACTIN 5"/>
    <property type="match status" value="1"/>
</dbReference>
<dbReference type="EMBL" id="DF144362">
    <property type="protein sequence ID" value="GAA27287.2"/>
    <property type="molecule type" value="Genomic_DNA"/>
</dbReference>
<dbReference type="PROSITE" id="PS50835">
    <property type="entry name" value="IG_LIKE"/>
    <property type="match status" value="1"/>
</dbReference>
<dbReference type="InterPro" id="IPR003598">
    <property type="entry name" value="Ig_sub2"/>
</dbReference>
<keyword evidence="4" id="KW-0472">Membrane</keyword>
<dbReference type="AlphaFoldDB" id="H2KV71"/>
<reference evidence="6" key="1">
    <citation type="journal article" date="2011" name="Genome Biol.">
        <title>The draft genome of the carcinogenic human liver fluke Clonorchis sinensis.</title>
        <authorList>
            <person name="Wang X."/>
            <person name="Chen W."/>
            <person name="Huang Y."/>
            <person name="Sun J."/>
            <person name="Men J."/>
            <person name="Liu H."/>
            <person name="Luo F."/>
            <person name="Guo L."/>
            <person name="Lv X."/>
            <person name="Deng C."/>
            <person name="Zhou C."/>
            <person name="Fan Y."/>
            <person name="Li X."/>
            <person name="Huang L."/>
            <person name="Hu Y."/>
            <person name="Liang C."/>
            <person name="Hu X."/>
            <person name="Xu J."/>
            <person name="Yu X."/>
        </authorList>
    </citation>
    <scope>NUCLEOTIDE SEQUENCE [LARGE SCALE GENOMIC DNA]</scope>
    <source>
        <strain evidence="6">Henan</strain>
    </source>
</reference>
<feature type="domain" description="Ig-like" evidence="5">
    <location>
        <begin position="134"/>
        <end position="225"/>
    </location>
</feature>
<feature type="compositionally biased region" description="Polar residues" evidence="3">
    <location>
        <begin position="327"/>
        <end position="344"/>
    </location>
</feature>
<dbReference type="InterPro" id="IPR003599">
    <property type="entry name" value="Ig_sub"/>
</dbReference>
<dbReference type="SUPFAM" id="SSF48726">
    <property type="entry name" value="Immunoglobulin"/>
    <property type="match status" value="1"/>
</dbReference>
<evidence type="ECO:0000259" key="5">
    <source>
        <dbReference type="PROSITE" id="PS50835"/>
    </source>
</evidence>
<feature type="region of interest" description="Disordered" evidence="3">
    <location>
        <begin position="327"/>
        <end position="360"/>
    </location>
</feature>
<dbReference type="Pfam" id="PF13927">
    <property type="entry name" value="Ig_3"/>
    <property type="match status" value="1"/>
</dbReference>
<dbReference type="GO" id="GO:0005886">
    <property type="term" value="C:plasma membrane"/>
    <property type="evidence" value="ECO:0007669"/>
    <property type="project" value="TreeGrafter"/>
</dbReference>
<dbReference type="SMART" id="SM00408">
    <property type="entry name" value="IGc2"/>
    <property type="match status" value="1"/>
</dbReference>
<evidence type="ECO:0000313" key="6">
    <source>
        <dbReference type="EMBL" id="GAA27287.2"/>
    </source>
</evidence>
<dbReference type="GO" id="GO:0043025">
    <property type="term" value="C:neuronal cell body"/>
    <property type="evidence" value="ECO:0007669"/>
    <property type="project" value="TreeGrafter"/>
</dbReference>
<dbReference type="SMART" id="SM00409">
    <property type="entry name" value="IG"/>
    <property type="match status" value="1"/>
</dbReference>
<dbReference type="GO" id="GO:0030424">
    <property type="term" value="C:axon"/>
    <property type="evidence" value="ECO:0007669"/>
    <property type="project" value="TreeGrafter"/>
</dbReference>
<evidence type="ECO:0000256" key="1">
    <source>
        <dbReference type="ARBA" id="ARBA00022729"/>
    </source>
</evidence>
<feature type="region of interest" description="Disordered" evidence="3">
    <location>
        <begin position="594"/>
        <end position="613"/>
    </location>
</feature>
<dbReference type="Gene3D" id="2.60.40.10">
    <property type="entry name" value="Immunoglobulins"/>
    <property type="match status" value="2"/>
</dbReference>
<keyword evidence="7" id="KW-1185">Reference proteome</keyword>
<dbReference type="Proteomes" id="UP000008909">
    <property type="component" value="Unassembled WGS sequence"/>
</dbReference>
<keyword evidence="4" id="KW-1133">Transmembrane helix</keyword>
<evidence type="ECO:0000256" key="3">
    <source>
        <dbReference type="SAM" id="MobiDB-lite"/>
    </source>
</evidence>
<dbReference type="InterPro" id="IPR036179">
    <property type="entry name" value="Ig-like_dom_sf"/>
</dbReference>
<keyword evidence="4" id="KW-0812">Transmembrane</keyword>
<sequence>MVYLLLSSLRIARATNDEDLIRPNETHLEGVPRIIRQPKPLYYTMKNHPAIVDCVAEPVSYVVVECAEQVIPYRGPDASGRLKVTRLNSANRPDPDGLRWLIEIQIQAKEVEEWFDSYVCHFEVWNKVPFLKRPKKIVSETAVISEAYLKRNFKLRPISTTLMLGQRLEMVCSPPEGRPEPEVYWTKDGIRISLLLFPQIQIDGESRLTIEDVKNSDSGNYTCVADLLQLEFRYAHAIVKVLEPVEGISEQQTHYGWMHAREATLCATLLSAVTVVLLVLLVVLAARTKIQQFSAKYWHLNPFCALNPHSKGDYKPASMHSRAKTCYSTKARSPATSPRNNPTHVKNKYTDRPTAIKPDPVSGNYETLEYNEVVIRHALIYSNPFHGYGSYPVTTSSQLPSPSVIPPYSHLNISRLTNRNPYFGHPFIELKIDLPITSAHLPSVDTIRTHYEHLGHADVRSGSERLYDNSDHSQTCVKPAAQSSVYALVPHEKTPSDNCLSSSSSRTSPNFSLRGNGFSGSLHTDRNSIMDDTESQCSIFELNSSVKSAVKDRESRLNEINCPSCPTIPRHQFDIPSASLRLIVTLKEIHDDKYTEDNKSPNRQKANASEVRYKKRVRHRLQPHRSIEQLCLLDSVSKGRYFHMQHHSEIHAKIMKQLTCNCRDVINEMITLFAVLV</sequence>
<organism evidence="6 7">
    <name type="scientific">Clonorchis sinensis</name>
    <name type="common">Chinese liver fluke</name>
    <dbReference type="NCBI Taxonomy" id="79923"/>
    <lineage>
        <taxon>Eukaryota</taxon>
        <taxon>Metazoa</taxon>
        <taxon>Spiralia</taxon>
        <taxon>Lophotrochozoa</taxon>
        <taxon>Platyhelminthes</taxon>
        <taxon>Trematoda</taxon>
        <taxon>Digenea</taxon>
        <taxon>Opisthorchiida</taxon>
        <taxon>Opisthorchiata</taxon>
        <taxon>Opisthorchiidae</taxon>
        <taxon>Clonorchis</taxon>
    </lineage>
</organism>
<keyword evidence="1" id="KW-0732">Signal</keyword>
<protein>
    <submittedName>
        <fullName evidence="6">Netrin receptor unc-5</fullName>
    </submittedName>
</protein>
<keyword evidence="2" id="KW-1015">Disulfide bond</keyword>
<dbReference type="InterPro" id="IPR050958">
    <property type="entry name" value="Cell_Adh-Cytoskel_Orgn"/>
</dbReference>
<accession>H2KV71</accession>
<keyword evidence="6" id="KW-0675">Receptor</keyword>
<feature type="transmembrane region" description="Helical" evidence="4">
    <location>
        <begin position="267"/>
        <end position="286"/>
    </location>
</feature>
<dbReference type="GO" id="GO:0050808">
    <property type="term" value="P:synapse organization"/>
    <property type="evidence" value="ECO:0007669"/>
    <property type="project" value="TreeGrafter"/>
</dbReference>
<dbReference type="InterPro" id="IPR013783">
    <property type="entry name" value="Ig-like_fold"/>
</dbReference>